<dbReference type="RefSeq" id="WP_107749530.1">
    <property type="nucleotide sequence ID" value="NZ_QBKF01000001.1"/>
</dbReference>
<dbReference type="InterPro" id="IPR022764">
    <property type="entry name" value="Peptidase_S54_rhomboid_dom"/>
</dbReference>
<evidence type="ECO:0000256" key="2">
    <source>
        <dbReference type="ARBA" id="ARBA00022475"/>
    </source>
</evidence>
<dbReference type="GO" id="GO:0016020">
    <property type="term" value="C:membrane"/>
    <property type="evidence" value="ECO:0007669"/>
    <property type="project" value="UniProtKB-SubCell"/>
</dbReference>
<feature type="transmembrane region" description="Helical" evidence="7">
    <location>
        <begin position="123"/>
        <end position="143"/>
    </location>
</feature>
<dbReference type="Gene3D" id="1.20.1540.10">
    <property type="entry name" value="Rhomboid-like"/>
    <property type="match status" value="1"/>
</dbReference>
<keyword evidence="5 7" id="KW-1133">Transmembrane helix</keyword>
<comment type="subcellular location">
    <subcellularLocation>
        <location evidence="1">Membrane</location>
        <topology evidence="1">Multi-pass membrane protein</topology>
    </subcellularLocation>
</comment>
<organism evidence="9 10">
    <name type="scientific">Pararhodobacter aggregans</name>
    <dbReference type="NCBI Taxonomy" id="404875"/>
    <lineage>
        <taxon>Bacteria</taxon>
        <taxon>Pseudomonadati</taxon>
        <taxon>Pseudomonadota</taxon>
        <taxon>Alphaproteobacteria</taxon>
        <taxon>Rhodobacterales</taxon>
        <taxon>Paracoccaceae</taxon>
        <taxon>Pararhodobacter</taxon>
    </lineage>
</organism>
<proteinExistence type="predicted"/>
<name>A0A2T7UW68_9RHOB</name>
<feature type="transmembrane region" description="Helical" evidence="7">
    <location>
        <begin position="12"/>
        <end position="32"/>
    </location>
</feature>
<dbReference type="GO" id="GO:0006508">
    <property type="term" value="P:proteolysis"/>
    <property type="evidence" value="ECO:0007669"/>
    <property type="project" value="UniProtKB-KW"/>
</dbReference>
<evidence type="ECO:0000313" key="10">
    <source>
        <dbReference type="Proteomes" id="UP000244810"/>
    </source>
</evidence>
<reference evidence="9 10" key="1">
    <citation type="journal article" date="2011" name="Syst. Appl. Microbiol.">
        <title>Defluviimonas denitrificans gen. nov., sp. nov., and Pararhodobacter aggregans gen. nov., sp. nov., non-phototrophic Rhodobacteraceae from the biofilter of a marine aquaculture.</title>
        <authorList>
            <person name="Foesel B.U."/>
            <person name="Drake H.L."/>
            <person name="Schramm A."/>
        </authorList>
    </citation>
    <scope>NUCLEOTIDE SEQUENCE [LARGE SCALE GENOMIC DNA]</scope>
    <source>
        <strain evidence="9 10">D1-19</strain>
    </source>
</reference>
<dbReference type="OrthoDB" id="9813074at2"/>
<evidence type="ECO:0000256" key="5">
    <source>
        <dbReference type="ARBA" id="ARBA00022989"/>
    </source>
</evidence>
<evidence type="ECO:0000256" key="1">
    <source>
        <dbReference type="ARBA" id="ARBA00004141"/>
    </source>
</evidence>
<protein>
    <submittedName>
        <fullName evidence="9">Rhomboid family intramembrane serine protease</fullName>
    </submittedName>
</protein>
<dbReference type="GO" id="GO:0004252">
    <property type="term" value="F:serine-type endopeptidase activity"/>
    <property type="evidence" value="ECO:0007669"/>
    <property type="project" value="InterPro"/>
</dbReference>
<keyword evidence="2" id="KW-1003">Cell membrane</keyword>
<accession>A0A2T7UW68</accession>
<dbReference type="PANTHER" id="PTHR43066">
    <property type="entry name" value="RHOMBOID-RELATED PROTEIN"/>
    <property type="match status" value="1"/>
</dbReference>
<keyword evidence="4 7" id="KW-0812">Transmembrane</keyword>
<dbReference type="Proteomes" id="UP000244810">
    <property type="component" value="Unassembled WGS sequence"/>
</dbReference>
<keyword evidence="9" id="KW-0645">Protease</keyword>
<dbReference type="InterPro" id="IPR035952">
    <property type="entry name" value="Rhomboid-like_sf"/>
</dbReference>
<evidence type="ECO:0000259" key="8">
    <source>
        <dbReference type="Pfam" id="PF01694"/>
    </source>
</evidence>
<dbReference type="PANTHER" id="PTHR43066:SF26">
    <property type="entry name" value="RHOMBOID PROTEASE GLPG"/>
    <property type="match status" value="1"/>
</dbReference>
<feature type="transmembrane region" description="Helical" evidence="7">
    <location>
        <begin position="64"/>
        <end position="87"/>
    </location>
</feature>
<feature type="domain" description="Peptidase S54 rhomboid" evidence="8">
    <location>
        <begin position="63"/>
        <end position="208"/>
    </location>
</feature>
<feature type="transmembrane region" description="Helical" evidence="7">
    <location>
        <begin position="99"/>
        <end position="117"/>
    </location>
</feature>
<keyword evidence="6 7" id="KW-0472">Membrane</keyword>
<dbReference type="AlphaFoldDB" id="A0A2T7UW68"/>
<feature type="transmembrane region" description="Helical" evidence="7">
    <location>
        <begin position="190"/>
        <end position="209"/>
    </location>
</feature>
<evidence type="ECO:0000256" key="6">
    <source>
        <dbReference type="ARBA" id="ARBA00023136"/>
    </source>
</evidence>
<dbReference type="SUPFAM" id="SSF144091">
    <property type="entry name" value="Rhomboid-like"/>
    <property type="match status" value="1"/>
</dbReference>
<evidence type="ECO:0000313" key="9">
    <source>
        <dbReference type="EMBL" id="PVE49025.1"/>
    </source>
</evidence>
<keyword evidence="10" id="KW-1185">Reference proteome</keyword>
<evidence type="ECO:0000256" key="7">
    <source>
        <dbReference type="SAM" id="Phobius"/>
    </source>
</evidence>
<dbReference type="Pfam" id="PF01694">
    <property type="entry name" value="Rhomboid"/>
    <property type="match status" value="1"/>
</dbReference>
<keyword evidence="3" id="KW-0997">Cell inner membrane</keyword>
<comment type="caution">
    <text evidence="9">The sequence shown here is derived from an EMBL/GenBank/DDBJ whole genome shotgun (WGS) entry which is preliminary data.</text>
</comment>
<sequence>MLPVRDHNPSGHVPVFSWALIAVNITLFMAFYPLGSDSSVRAVYLEWGMVPARLGAGEGLLTPITAMFIHGGWVHLGLNMLFLRVFGDNVEAEMGPLRFLGFYLACGLIAFALQFLAGPGGRVPIAGASGAVAGVMGAYFLMFPRARVDLLVYYVVGLRTFAVPAWALLGVWLLVQVAGGLATPSGSSTAFWAHIGGFMAGVGLSAQTWRRLGGVRFWRRFGGLPPHPEAASAIPVVRRAGAVLPPPQPRGLFRRD</sequence>
<dbReference type="EMBL" id="QDDR01000001">
    <property type="protein sequence ID" value="PVE49025.1"/>
    <property type="molecule type" value="Genomic_DNA"/>
</dbReference>
<evidence type="ECO:0000256" key="3">
    <source>
        <dbReference type="ARBA" id="ARBA00022519"/>
    </source>
</evidence>
<keyword evidence="9" id="KW-0378">Hydrolase</keyword>
<evidence type="ECO:0000256" key="4">
    <source>
        <dbReference type="ARBA" id="ARBA00022692"/>
    </source>
</evidence>
<gene>
    <name evidence="9" type="ORF">DDE23_01045</name>
</gene>
<feature type="transmembrane region" description="Helical" evidence="7">
    <location>
        <begin position="150"/>
        <end position="175"/>
    </location>
</feature>